<organism evidence="1 2">
    <name type="scientific">Lasius niger</name>
    <name type="common">Black garden ant</name>
    <dbReference type="NCBI Taxonomy" id="67767"/>
    <lineage>
        <taxon>Eukaryota</taxon>
        <taxon>Metazoa</taxon>
        <taxon>Ecdysozoa</taxon>
        <taxon>Arthropoda</taxon>
        <taxon>Hexapoda</taxon>
        <taxon>Insecta</taxon>
        <taxon>Pterygota</taxon>
        <taxon>Neoptera</taxon>
        <taxon>Endopterygota</taxon>
        <taxon>Hymenoptera</taxon>
        <taxon>Apocrita</taxon>
        <taxon>Aculeata</taxon>
        <taxon>Formicoidea</taxon>
        <taxon>Formicidae</taxon>
        <taxon>Formicinae</taxon>
        <taxon>Lasius</taxon>
        <taxon>Lasius</taxon>
    </lineage>
</organism>
<accession>A0A0J7JU37</accession>
<protein>
    <submittedName>
        <fullName evidence="1">Transposable element tc3 transposase</fullName>
    </submittedName>
</protein>
<dbReference type="AlphaFoldDB" id="A0A0J7JU37"/>
<dbReference type="Proteomes" id="UP000036403">
    <property type="component" value="Unassembled WGS sequence"/>
</dbReference>
<evidence type="ECO:0000313" key="2">
    <source>
        <dbReference type="Proteomes" id="UP000036403"/>
    </source>
</evidence>
<name>A0A0J7JU37_LASNI</name>
<evidence type="ECO:0000313" key="1">
    <source>
        <dbReference type="EMBL" id="KMQ81391.1"/>
    </source>
</evidence>
<dbReference type="Gene3D" id="3.30.420.10">
    <property type="entry name" value="Ribonuclease H-like superfamily/Ribonuclease H"/>
    <property type="match status" value="1"/>
</dbReference>
<feature type="non-terminal residue" evidence="1">
    <location>
        <position position="91"/>
    </location>
</feature>
<proteinExistence type="predicted"/>
<dbReference type="EMBL" id="LBMM01035991">
    <property type="protein sequence ID" value="KMQ81391.1"/>
    <property type="molecule type" value="Genomic_DNA"/>
</dbReference>
<dbReference type="PANTHER" id="PTHR47326">
    <property type="entry name" value="TRANSPOSABLE ELEMENT TC3 TRANSPOSASE-LIKE PROTEIN"/>
    <property type="match status" value="1"/>
</dbReference>
<keyword evidence="2" id="KW-1185">Reference proteome</keyword>
<dbReference type="PaxDb" id="67767-A0A0J7JU37"/>
<dbReference type="GO" id="GO:0003676">
    <property type="term" value="F:nucleic acid binding"/>
    <property type="evidence" value="ECO:0007669"/>
    <property type="project" value="InterPro"/>
</dbReference>
<comment type="caution">
    <text evidence="1">The sequence shown here is derived from an EMBL/GenBank/DDBJ whole genome shotgun (WGS) entry which is preliminary data.</text>
</comment>
<reference evidence="1 2" key="1">
    <citation type="submission" date="2015-04" db="EMBL/GenBank/DDBJ databases">
        <title>Lasius niger genome sequencing.</title>
        <authorList>
            <person name="Konorov E.A."/>
            <person name="Nikitin M.A."/>
            <person name="Kirill M.V."/>
            <person name="Chang P."/>
        </authorList>
    </citation>
    <scope>NUCLEOTIDE SEQUENCE [LARGE SCALE GENOMIC DNA]</scope>
    <source>
        <tissue evidence="1">Whole</tissue>
    </source>
</reference>
<dbReference type="STRING" id="67767.A0A0J7JU37"/>
<dbReference type="InterPro" id="IPR036397">
    <property type="entry name" value="RNaseH_sf"/>
</dbReference>
<dbReference type="OrthoDB" id="9986793at2759"/>
<sequence length="91" mass="10621">MHNKIIGPFFFIETTVTGCVYLDMLQNFALPQLEELQPIVYFQQDGAPPHWLTAVREHLNETFPNRWIGRGGPIPWPPRSPDITPLDFFLW</sequence>
<dbReference type="PANTHER" id="PTHR47326:SF1">
    <property type="entry name" value="HTH PSQ-TYPE DOMAIN-CONTAINING PROTEIN"/>
    <property type="match status" value="1"/>
</dbReference>
<gene>
    <name evidence="1" type="ORF">RF55_26488</name>
</gene>